<dbReference type="InterPro" id="IPR039421">
    <property type="entry name" value="Type_1_exporter"/>
</dbReference>
<accession>A0A5B8U9K0</accession>
<feature type="transmembrane region" description="Helical" evidence="9">
    <location>
        <begin position="237"/>
        <end position="261"/>
    </location>
</feature>
<dbReference type="InterPro" id="IPR027417">
    <property type="entry name" value="P-loop_NTPase"/>
</dbReference>
<evidence type="ECO:0000256" key="5">
    <source>
        <dbReference type="ARBA" id="ARBA00022741"/>
    </source>
</evidence>
<evidence type="ECO:0000256" key="6">
    <source>
        <dbReference type="ARBA" id="ARBA00022840"/>
    </source>
</evidence>
<dbReference type="Proteomes" id="UP000321805">
    <property type="component" value="Chromosome"/>
</dbReference>
<dbReference type="AlphaFoldDB" id="A0A5B8U9K0"/>
<dbReference type="SUPFAM" id="SSF52540">
    <property type="entry name" value="P-loop containing nucleoside triphosphate hydrolases"/>
    <property type="match status" value="1"/>
</dbReference>
<evidence type="ECO:0000256" key="9">
    <source>
        <dbReference type="SAM" id="Phobius"/>
    </source>
</evidence>
<dbReference type="InterPro" id="IPR014223">
    <property type="entry name" value="ABC_CydC/D"/>
</dbReference>
<sequence length="575" mass="59769">MRPLARAAALVVPRRGRLLLGVALGAGAVAAAIGLLCTSGWLIVRAAERPPILQLTMAIVAVRTFGIARAVLRYAERLVTHDLAFRVLADLRRRFYVRLAPLVPAGLPRMRAGDLLSRFVADVDQLQHLYLRALAPPIVAGVVIALAVGVSAAVLPAAGIVLGVALLAAATVVPALTHVAARSAARRQAPARATLSAELVEALDGAAELAVLGQDEARLQRIRAADARLARLVRRDALAGGLATGLGTLLPGLALVGVLAVSLPAVHDGRLTGPWLGLLALMALAAFEAVQPLPAAAQQLAACARSAARLEEIVDAPVPVTDPADPAALPDEGELVAEAVGARFEGAARPALAAVDLRLAPGRAVALVGASGSGKTTLAELLVRFRDPDAGRVALGGTDVRALRQDDLRRTVLLAAQDARLFTTTIRENLLLAHREATDGDLLAALSAVGLGDFVARLPEGLDTHVGQDGSQLSGGQRRRLLVARALVSDARLLILDEPAAHLDPPAARALHERLLAESSRRGVLVIAHGVAGLERCDEIVVLHEGRVAERGTHDELLAAGGRYATMARALQVMA</sequence>
<dbReference type="PANTHER" id="PTHR24221:SF654">
    <property type="entry name" value="ATP-BINDING CASSETTE SUB-FAMILY B MEMBER 6"/>
    <property type="match status" value="1"/>
</dbReference>
<dbReference type="OrthoDB" id="3237158at2"/>
<dbReference type="SUPFAM" id="SSF90123">
    <property type="entry name" value="ABC transporter transmembrane region"/>
    <property type="match status" value="1"/>
</dbReference>
<evidence type="ECO:0000256" key="8">
    <source>
        <dbReference type="ARBA" id="ARBA00023136"/>
    </source>
</evidence>
<name>A0A5B8U9K0_9ACTN</name>
<keyword evidence="7 9" id="KW-1133">Transmembrane helix</keyword>
<evidence type="ECO:0000313" key="13">
    <source>
        <dbReference type="Proteomes" id="UP000321805"/>
    </source>
</evidence>
<dbReference type="KEGG" id="bsol:FSW04_21215"/>
<evidence type="ECO:0000256" key="7">
    <source>
        <dbReference type="ARBA" id="ARBA00022989"/>
    </source>
</evidence>
<feature type="domain" description="ABC transmembrane type-1" evidence="11">
    <location>
        <begin position="19"/>
        <end position="302"/>
    </location>
</feature>
<keyword evidence="6" id="KW-0067">ATP-binding</keyword>
<comment type="subcellular location">
    <subcellularLocation>
        <location evidence="1">Cell membrane</location>
        <topology evidence="1">Multi-pass membrane protein</topology>
    </subcellularLocation>
</comment>
<dbReference type="PROSITE" id="PS50929">
    <property type="entry name" value="ABC_TM1F"/>
    <property type="match status" value="1"/>
</dbReference>
<keyword evidence="2" id="KW-0813">Transport</keyword>
<dbReference type="Gene3D" id="3.40.50.300">
    <property type="entry name" value="P-loop containing nucleotide triphosphate hydrolases"/>
    <property type="match status" value="1"/>
</dbReference>
<dbReference type="SMART" id="SM00382">
    <property type="entry name" value="AAA"/>
    <property type="match status" value="1"/>
</dbReference>
<organism evidence="12 13">
    <name type="scientific">Baekduia soli</name>
    <dbReference type="NCBI Taxonomy" id="496014"/>
    <lineage>
        <taxon>Bacteria</taxon>
        <taxon>Bacillati</taxon>
        <taxon>Actinomycetota</taxon>
        <taxon>Thermoleophilia</taxon>
        <taxon>Solirubrobacterales</taxon>
        <taxon>Baekduiaceae</taxon>
        <taxon>Baekduia</taxon>
    </lineage>
</organism>
<keyword evidence="4 9" id="KW-0812">Transmembrane</keyword>
<dbReference type="InterPro" id="IPR003593">
    <property type="entry name" value="AAA+_ATPase"/>
</dbReference>
<dbReference type="EMBL" id="CP042430">
    <property type="protein sequence ID" value="QEC49836.1"/>
    <property type="molecule type" value="Genomic_DNA"/>
</dbReference>
<dbReference type="GO" id="GO:0005524">
    <property type="term" value="F:ATP binding"/>
    <property type="evidence" value="ECO:0007669"/>
    <property type="project" value="UniProtKB-KW"/>
</dbReference>
<feature type="transmembrane region" description="Helical" evidence="9">
    <location>
        <begin position="52"/>
        <end position="72"/>
    </location>
</feature>
<dbReference type="InterPro" id="IPR017871">
    <property type="entry name" value="ABC_transporter-like_CS"/>
</dbReference>
<proteinExistence type="predicted"/>
<feature type="transmembrane region" description="Helical" evidence="9">
    <location>
        <begin position="160"/>
        <end position="181"/>
    </location>
</feature>
<feature type="transmembrane region" description="Helical" evidence="9">
    <location>
        <begin position="20"/>
        <end position="46"/>
    </location>
</feature>
<feature type="transmembrane region" description="Helical" evidence="9">
    <location>
        <begin position="134"/>
        <end position="154"/>
    </location>
</feature>
<dbReference type="InterPro" id="IPR036640">
    <property type="entry name" value="ABC1_TM_sf"/>
</dbReference>
<evidence type="ECO:0000259" key="10">
    <source>
        <dbReference type="PROSITE" id="PS50893"/>
    </source>
</evidence>
<evidence type="ECO:0000256" key="2">
    <source>
        <dbReference type="ARBA" id="ARBA00022448"/>
    </source>
</evidence>
<dbReference type="PROSITE" id="PS50893">
    <property type="entry name" value="ABC_TRANSPORTER_2"/>
    <property type="match status" value="1"/>
</dbReference>
<dbReference type="Pfam" id="PF00664">
    <property type="entry name" value="ABC_membrane"/>
    <property type="match status" value="1"/>
</dbReference>
<keyword evidence="3" id="KW-1003">Cell membrane</keyword>
<dbReference type="PROSITE" id="PS00211">
    <property type="entry name" value="ABC_TRANSPORTER_1"/>
    <property type="match status" value="1"/>
</dbReference>
<gene>
    <name evidence="12" type="primary">cydC</name>
    <name evidence="12" type="ORF">FSW04_21215</name>
</gene>
<dbReference type="InterPro" id="IPR011527">
    <property type="entry name" value="ABC1_TM_dom"/>
</dbReference>
<feature type="domain" description="ABC transporter" evidence="10">
    <location>
        <begin position="335"/>
        <end position="570"/>
    </location>
</feature>
<dbReference type="PANTHER" id="PTHR24221">
    <property type="entry name" value="ATP-BINDING CASSETTE SUB-FAMILY B"/>
    <property type="match status" value="1"/>
</dbReference>
<dbReference type="GO" id="GO:0016887">
    <property type="term" value="F:ATP hydrolysis activity"/>
    <property type="evidence" value="ECO:0007669"/>
    <property type="project" value="InterPro"/>
</dbReference>
<protein>
    <submittedName>
        <fullName evidence="12">Thiol reductant ABC exporter subunit CydC</fullName>
    </submittedName>
</protein>
<reference evidence="12 13" key="1">
    <citation type="journal article" date="2018" name="J. Microbiol.">
        <title>Baekduia soli gen. nov., sp. nov., a novel bacterium isolated from the soil of Baekdu Mountain and proposal of a novel family name, Baekduiaceae fam. nov.</title>
        <authorList>
            <person name="An D.S."/>
            <person name="Siddiqi M.Z."/>
            <person name="Kim K.H."/>
            <person name="Yu H.S."/>
            <person name="Im W.T."/>
        </authorList>
    </citation>
    <scope>NUCLEOTIDE SEQUENCE [LARGE SCALE GENOMIC DNA]</scope>
    <source>
        <strain evidence="12 13">BR7-21</strain>
    </source>
</reference>
<dbReference type="Gene3D" id="1.20.1560.10">
    <property type="entry name" value="ABC transporter type 1, transmembrane domain"/>
    <property type="match status" value="1"/>
</dbReference>
<feature type="transmembrane region" description="Helical" evidence="9">
    <location>
        <begin position="273"/>
        <end position="290"/>
    </location>
</feature>
<dbReference type="NCBIfam" id="TIGR02868">
    <property type="entry name" value="CydC"/>
    <property type="match status" value="1"/>
</dbReference>
<dbReference type="FunFam" id="3.40.50.300:FF:000299">
    <property type="entry name" value="ABC transporter ATP-binding protein/permease"/>
    <property type="match status" value="1"/>
</dbReference>
<evidence type="ECO:0000256" key="1">
    <source>
        <dbReference type="ARBA" id="ARBA00004651"/>
    </source>
</evidence>
<evidence type="ECO:0000256" key="4">
    <source>
        <dbReference type="ARBA" id="ARBA00022692"/>
    </source>
</evidence>
<dbReference type="GO" id="GO:0034775">
    <property type="term" value="P:glutathione transmembrane transport"/>
    <property type="evidence" value="ECO:0007669"/>
    <property type="project" value="InterPro"/>
</dbReference>
<dbReference type="GO" id="GO:0034040">
    <property type="term" value="F:ATPase-coupled lipid transmembrane transporter activity"/>
    <property type="evidence" value="ECO:0007669"/>
    <property type="project" value="TreeGrafter"/>
</dbReference>
<evidence type="ECO:0000256" key="3">
    <source>
        <dbReference type="ARBA" id="ARBA00022475"/>
    </source>
</evidence>
<dbReference type="GO" id="GO:0005886">
    <property type="term" value="C:plasma membrane"/>
    <property type="evidence" value="ECO:0007669"/>
    <property type="project" value="UniProtKB-SubCell"/>
</dbReference>
<dbReference type="InterPro" id="IPR003439">
    <property type="entry name" value="ABC_transporter-like_ATP-bd"/>
</dbReference>
<keyword evidence="8 9" id="KW-0472">Membrane</keyword>
<dbReference type="RefSeq" id="WP_146922201.1">
    <property type="nucleotide sequence ID" value="NZ_CP042430.1"/>
</dbReference>
<keyword evidence="5" id="KW-0547">Nucleotide-binding</keyword>
<evidence type="ECO:0000313" key="12">
    <source>
        <dbReference type="EMBL" id="QEC49836.1"/>
    </source>
</evidence>
<dbReference type="GO" id="GO:0140359">
    <property type="term" value="F:ABC-type transporter activity"/>
    <property type="evidence" value="ECO:0007669"/>
    <property type="project" value="InterPro"/>
</dbReference>
<dbReference type="GO" id="GO:0045454">
    <property type="term" value="P:cell redox homeostasis"/>
    <property type="evidence" value="ECO:0007669"/>
    <property type="project" value="InterPro"/>
</dbReference>
<keyword evidence="13" id="KW-1185">Reference proteome</keyword>
<dbReference type="Pfam" id="PF00005">
    <property type="entry name" value="ABC_tran"/>
    <property type="match status" value="1"/>
</dbReference>
<evidence type="ECO:0000259" key="11">
    <source>
        <dbReference type="PROSITE" id="PS50929"/>
    </source>
</evidence>